<protein>
    <submittedName>
        <fullName evidence="2">Uncharacterized protein</fullName>
    </submittedName>
</protein>
<accession>A0AAU9FIB5</accession>
<dbReference type="AlphaFoldDB" id="A0AAU9FIB5"/>
<feature type="region of interest" description="Disordered" evidence="1">
    <location>
        <begin position="1"/>
        <end position="20"/>
    </location>
</feature>
<sequence>MNAASGSGQLEGQKEKKKGASYVAREDCFNMSQFADELSRIRKAVKNDHTGTALHRIPCPRLRIKMPLKRAIQSTKLMT</sequence>
<feature type="compositionally biased region" description="Low complexity" evidence="1">
    <location>
        <begin position="1"/>
        <end position="11"/>
    </location>
</feature>
<dbReference type="EMBL" id="AP029264">
    <property type="protein sequence ID" value="BFF95331.1"/>
    <property type="molecule type" value="Genomic_DNA"/>
</dbReference>
<keyword evidence="3" id="KW-1185">Reference proteome</keyword>
<evidence type="ECO:0000256" key="1">
    <source>
        <dbReference type="SAM" id="MobiDB-lite"/>
    </source>
</evidence>
<evidence type="ECO:0000313" key="2">
    <source>
        <dbReference type="EMBL" id="BFF95331.1"/>
    </source>
</evidence>
<gene>
    <name evidence="2" type="ORF">DMAD_12752</name>
</gene>
<organism evidence="2 3">
    <name type="scientific">Drosophila madeirensis</name>
    <name type="common">Fruit fly</name>
    <dbReference type="NCBI Taxonomy" id="30013"/>
    <lineage>
        <taxon>Eukaryota</taxon>
        <taxon>Metazoa</taxon>
        <taxon>Ecdysozoa</taxon>
        <taxon>Arthropoda</taxon>
        <taxon>Hexapoda</taxon>
        <taxon>Insecta</taxon>
        <taxon>Pterygota</taxon>
        <taxon>Neoptera</taxon>
        <taxon>Endopterygota</taxon>
        <taxon>Diptera</taxon>
        <taxon>Brachycera</taxon>
        <taxon>Muscomorpha</taxon>
        <taxon>Ephydroidea</taxon>
        <taxon>Drosophilidae</taxon>
        <taxon>Drosophila</taxon>
        <taxon>Sophophora</taxon>
    </lineage>
</organism>
<dbReference type="Proteomes" id="UP001500889">
    <property type="component" value="Chromosome U"/>
</dbReference>
<evidence type="ECO:0000313" key="3">
    <source>
        <dbReference type="Proteomes" id="UP001500889"/>
    </source>
</evidence>
<name>A0AAU9FIB5_DROMD</name>
<proteinExistence type="predicted"/>
<reference evidence="2 3" key="1">
    <citation type="submission" date="2024-02" db="EMBL/GenBank/DDBJ databases">
        <title>A chromosome-level genome assembly of Drosophila madeirensis, a fruit fly species endemic to Madeira island.</title>
        <authorList>
            <person name="Tomihara K."/>
            <person name="Llopart A."/>
            <person name="Yamamoto D."/>
        </authorList>
    </citation>
    <scope>NUCLEOTIDE SEQUENCE [LARGE SCALE GENOMIC DNA]</scope>
    <source>
        <strain evidence="2 3">RF1</strain>
    </source>
</reference>